<gene>
    <name evidence="1" type="ORF">F3K97_06965</name>
</gene>
<proteinExistence type="predicted"/>
<evidence type="ECO:0000313" key="1">
    <source>
        <dbReference type="EMBL" id="QHB63015.1"/>
    </source>
</evidence>
<sequence>MGAILLILLSILVPLYKGGKDYWPGYLFATKASGFIILAIAALTMSFIAADGDGKAVYHFAVALTLMYVVLYFFTLLLMGYIARKDDSGIRKIPKGGKGSVGIWLGWKNAEAARIGARFAIYPMLFDIILILMLIPSMDSLVKEIMKVFFSLSTVSYILKLWDTLWDEKEKIEKEKGEKSSASCA</sequence>
<dbReference type="EMBL" id="CP047129">
    <property type="protein sequence ID" value="QHB63015.1"/>
    <property type="molecule type" value="Genomic_DNA"/>
</dbReference>
<protein>
    <submittedName>
        <fullName evidence="1">Uncharacterized protein</fullName>
    </submittedName>
</protein>
<dbReference type="RefSeq" id="WP_055308752.1">
    <property type="nucleotide sequence ID" value="NZ_AP031418.1"/>
</dbReference>
<accession>A0A173WXL9</accession>
<evidence type="ECO:0000313" key="2">
    <source>
        <dbReference type="Proteomes" id="UP000464884"/>
    </source>
</evidence>
<reference evidence="1 2" key="1">
    <citation type="submission" date="2019-12" db="EMBL/GenBank/DDBJ databases">
        <title>Draft Genome Sequence of Bifidobacterium adolescentis ZJ2.</title>
        <authorList>
            <person name="Jin Z."/>
        </authorList>
    </citation>
    <scope>NUCLEOTIDE SEQUENCE [LARGE SCALE GENOMIC DNA]</scope>
    <source>
        <strain evidence="1 2">ZJ2</strain>
    </source>
</reference>
<organism evidence="1 2">
    <name type="scientific">Bifidobacterium adolescentis</name>
    <dbReference type="NCBI Taxonomy" id="1680"/>
    <lineage>
        <taxon>Bacteria</taxon>
        <taxon>Bacillati</taxon>
        <taxon>Actinomycetota</taxon>
        <taxon>Actinomycetes</taxon>
        <taxon>Bifidobacteriales</taxon>
        <taxon>Bifidobacteriaceae</taxon>
        <taxon>Bifidobacterium</taxon>
    </lineage>
</organism>
<dbReference type="AlphaFoldDB" id="A0A173WXL9"/>
<dbReference type="Proteomes" id="UP000464884">
    <property type="component" value="Chromosome"/>
</dbReference>
<name>A0A173WXL9_BIFAD</name>